<dbReference type="Proteomes" id="UP000001194">
    <property type="component" value="Unassembled WGS sequence"/>
</dbReference>
<dbReference type="EMBL" id="DS547131">
    <property type="protein sequence ID" value="EDR02330.1"/>
    <property type="molecule type" value="Genomic_DNA"/>
</dbReference>
<proteinExistence type="predicted"/>
<accession>B0DT07</accession>
<dbReference type="GeneID" id="6082632"/>
<protein>
    <submittedName>
        <fullName evidence="1">Predicted protein</fullName>
    </submittedName>
</protein>
<sequence>MVQNMNRKMAGTQTRMNPSKSYRRVAVVNNVYGDIPEQAIELSNKKTTGRNSEPMWATLGQQNRRHVAFERPNARPSRYKRVVYAFSFILRLVRMMIEPGSPPGWISHESLDGRCELTYAGASFTCSHVDPMGYPPRSTGFSNRFASQSMLRAYSVFKDRHDNSFFRCGCHFIGKAARRTTTLQCRQATFTLRFMLQKLDIWDSHNPRSGQASIPNSMNLDFFLLR</sequence>
<dbReference type="AlphaFoldDB" id="B0DT07"/>
<keyword evidence="2" id="KW-1185">Reference proteome</keyword>
<dbReference type="HOGENOM" id="CLU_1224952_0_0_1"/>
<evidence type="ECO:0000313" key="1">
    <source>
        <dbReference type="EMBL" id="EDR02330.1"/>
    </source>
</evidence>
<dbReference type="InParanoid" id="B0DT07"/>
<organism evidence="2">
    <name type="scientific">Laccaria bicolor (strain S238N-H82 / ATCC MYA-4686)</name>
    <name type="common">Bicoloured deceiver</name>
    <name type="synonym">Laccaria laccata var. bicolor</name>
    <dbReference type="NCBI Taxonomy" id="486041"/>
    <lineage>
        <taxon>Eukaryota</taxon>
        <taxon>Fungi</taxon>
        <taxon>Dikarya</taxon>
        <taxon>Basidiomycota</taxon>
        <taxon>Agaricomycotina</taxon>
        <taxon>Agaricomycetes</taxon>
        <taxon>Agaricomycetidae</taxon>
        <taxon>Agaricales</taxon>
        <taxon>Agaricineae</taxon>
        <taxon>Hydnangiaceae</taxon>
        <taxon>Laccaria</taxon>
    </lineage>
</organism>
<evidence type="ECO:0000313" key="2">
    <source>
        <dbReference type="Proteomes" id="UP000001194"/>
    </source>
</evidence>
<dbReference type="RefSeq" id="XP_001887007.1">
    <property type="nucleotide sequence ID" value="XM_001886972.1"/>
</dbReference>
<dbReference type="KEGG" id="lbc:LACBIDRAFT_332522"/>
<reference evidence="1 2" key="1">
    <citation type="journal article" date="2008" name="Nature">
        <title>The genome of Laccaria bicolor provides insights into mycorrhizal symbiosis.</title>
        <authorList>
            <person name="Martin F."/>
            <person name="Aerts A."/>
            <person name="Ahren D."/>
            <person name="Brun A."/>
            <person name="Danchin E.G.J."/>
            <person name="Duchaussoy F."/>
            <person name="Gibon J."/>
            <person name="Kohler A."/>
            <person name="Lindquist E."/>
            <person name="Pereda V."/>
            <person name="Salamov A."/>
            <person name="Shapiro H.J."/>
            <person name="Wuyts J."/>
            <person name="Blaudez D."/>
            <person name="Buee M."/>
            <person name="Brokstein P."/>
            <person name="Canbaeck B."/>
            <person name="Cohen D."/>
            <person name="Courty P.E."/>
            <person name="Coutinho P.M."/>
            <person name="Delaruelle C."/>
            <person name="Detter J.C."/>
            <person name="Deveau A."/>
            <person name="DiFazio S."/>
            <person name="Duplessis S."/>
            <person name="Fraissinet-Tachet L."/>
            <person name="Lucic E."/>
            <person name="Frey-Klett P."/>
            <person name="Fourrey C."/>
            <person name="Feussner I."/>
            <person name="Gay G."/>
            <person name="Grimwood J."/>
            <person name="Hoegger P.J."/>
            <person name="Jain P."/>
            <person name="Kilaru S."/>
            <person name="Labbe J."/>
            <person name="Lin Y.C."/>
            <person name="Legue V."/>
            <person name="Le Tacon F."/>
            <person name="Marmeisse R."/>
            <person name="Melayah D."/>
            <person name="Montanini B."/>
            <person name="Muratet M."/>
            <person name="Nehls U."/>
            <person name="Niculita-Hirzel H."/>
            <person name="Oudot-Le Secq M.P."/>
            <person name="Peter M."/>
            <person name="Quesneville H."/>
            <person name="Rajashekar B."/>
            <person name="Reich M."/>
            <person name="Rouhier N."/>
            <person name="Schmutz J."/>
            <person name="Yin T."/>
            <person name="Chalot M."/>
            <person name="Henrissat B."/>
            <person name="Kuees U."/>
            <person name="Lucas S."/>
            <person name="Van de Peer Y."/>
            <person name="Podila G.K."/>
            <person name="Polle A."/>
            <person name="Pukkila P.J."/>
            <person name="Richardson P.M."/>
            <person name="Rouze P."/>
            <person name="Sanders I.R."/>
            <person name="Stajich J.E."/>
            <person name="Tunlid A."/>
            <person name="Tuskan G."/>
            <person name="Grigoriev I.V."/>
        </authorList>
    </citation>
    <scope>NUCLEOTIDE SEQUENCE [LARGE SCALE GENOMIC DNA]</scope>
    <source>
        <strain evidence="2">S238N-H82 / ATCC MYA-4686</strain>
    </source>
</reference>
<name>B0DT07_LACBS</name>
<gene>
    <name evidence="1" type="ORF">LACBIDRAFT_332522</name>
</gene>